<evidence type="ECO:0000259" key="5">
    <source>
        <dbReference type="Pfam" id="PF01979"/>
    </source>
</evidence>
<keyword evidence="3 6" id="KW-0378">Hydrolase</keyword>
<sequence length="439" mass="46936">MQTVDLLLAPRWLVPIEPSGVVLDDHALVVDAGRIVAVLPRAEAQMRYAPRQTVELPTHALMPGLVNLHTHAAMSLLRGIADDLPLMEWLQNHIWPAEGAHLSLPFCEDGVRLAFAEMIRSGTTCVNDMYMFPEATVNVAREAGLRATVGLVVFDFPTPWGAGPDEYIHKGLELHDQLRGEPLIRTIFAPHAPYTVSDAPLRKIREYANELGIGIHMHVHETAHEVETGAGGKRPWTRLRELELLGPDFIAVHMTQLTDDEIAEAAQYGVHIAHCPESNLKLASGFCPVGKLQRAGVNVGIGTDGASSNNDLDMLGELRTAALLAKAVASDAGALSAPAALHAATLAGARALNLDSEIGSLVVGKSADCIAVDLSAAATQPIYNVLSQLVYAASRDQISDVFVAGKPLLRDGALTTLDVDAAIARAGEWRNKIRPGATA</sequence>
<proteinExistence type="inferred from homology"/>
<accession>A0A969WA34</accession>
<dbReference type="Proteomes" id="UP000653472">
    <property type="component" value="Unassembled WGS sequence"/>
</dbReference>
<dbReference type="RefSeq" id="WP_168147918.1">
    <property type="nucleotide sequence ID" value="NZ_JAAVXB010000004.1"/>
</dbReference>
<dbReference type="InterPro" id="IPR032466">
    <property type="entry name" value="Metal_Hydrolase"/>
</dbReference>
<comment type="similarity">
    <text evidence="1">Belongs to the metallo-dependent hydrolases superfamily. ATZ/TRZ family.</text>
</comment>
<dbReference type="InterPro" id="IPR050287">
    <property type="entry name" value="MTA/SAH_deaminase"/>
</dbReference>
<evidence type="ECO:0000313" key="6">
    <source>
        <dbReference type="EMBL" id="NKF22679.1"/>
    </source>
</evidence>
<dbReference type="GO" id="GO:0016814">
    <property type="term" value="F:hydrolase activity, acting on carbon-nitrogen (but not peptide) bonds, in cyclic amidines"/>
    <property type="evidence" value="ECO:0007669"/>
    <property type="project" value="UniProtKB-ARBA"/>
</dbReference>
<dbReference type="PANTHER" id="PTHR43794:SF11">
    <property type="entry name" value="AMIDOHYDROLASE-RELATED DOMAIN-CONTAINING PROTEIN"/>
    <property type="match status" value="1"/>
</dbReference>
<dbReference type="EMBL" id="JAAVXB010000004">
    <property type="protein sequence ID" value="NKF22679.1"/>
    <property type="molecule type" value="Genomic_DNA"/>
</dbReference>
<dbReference type="Pfam" id="PF01979">
    <property type="entry name" value="Amidohydro_1"/>
    <property type="match status" value="1"/>
</dbReference>
<dbReference type="FunFam" id="3.20.20.140:FF:000014">
    <property type="entry name" value="5-methylthioadenosine/S-adenosylhomocysteine deaminase"/>
    <property type="match status" value="1"/>
</dbReference>
<evidence type="ECO:0000256" key="4">
    <source>
        <dbReference type="ARBA" id="ARBA00022833"/>
    </source>
</evidence>
<gene>
    <name evidence="6" type="ORF">G7Y82_10145</name>
</gene>
<dbReference type="InterPro" id="IPR011059">
    <property type="entry name" value="Metal-dep_hydrolase_composite"/>
</dbReference>
<protein>
    <submittedName>
        <fullName evidence="6">TRZ/ATZ family hydrolase</fullName>
    </submittedName>
</protein>
<dbReference type="SUPFAM" id="SSF51556">
    <property type="entry name" value="Metallo-dependent hydrolases"/>
    <property type="match status" value="1"/>
</dbReference>
<keyword evidence="7" id="KW-1185">Reference proteome</keyword>
<evidence type="ECO:0000313" key="7">
    <source>
        <dbReference type="Proteomes" id="UP000653472"/>
    </source>
</evidence>
<evidence type="ECO:0000256" key="3">
    <source>
        <dbReference type="ARBA" id="ARBA00022801"/>
    </source>
</evidence>
<dbReference type="Gene3D" id="2.30.40.10">
    <property type="entry name" value="Urease, subunit C, domain 1"/>
    <property type="match status" value="1"/>
</dbReference>
<evidence type="ECO:0000256" key="2">
    <source>
        <dbReference type="ARBA" id="ARBA00022723"/>
    </source>
</evidence>
<dbReference type="GO" id="GO:0046872">
    <property type="term" value="F:metal ion binding"/>
    <property type="evidence" value="ECO:0007669"/>
    <property type="project" value="UniProtKB-KW"/>
</dbReference>
<name>A0A969WA34_9GAMM</name>
<dbReference type="CDD" id="cd01298">
    <property type="entry name" value="ATZ_TRZ_like"/>
    <property type="match status" value="1"/>
</dbReference>
<dbReference type="GO" id="GO:0019239">
    <property type="term" value="F:deaminase activity"/>
    <property type="evidence" value="ECO:0007669"/>
    <property type="project" value="UniProtKB-ARBA"/>
</dbReference>
<reference evidence="6" key="1">
    <citation type="submission" date="2020-03" db="EMBL/GenBank/DDBJ databases">
        <title>Solimonas marina sp. nov., isolated from deep seawater of the Pacific Ocean.</title>
        <authorList>
            <person name="Liu X."/>
            <person name="Lai Q."/>
            <person name="Sun F."/>
            <person name="Gai Y."/>
            <person name="Li G."/>
            <person name="Shao Z."/>
        </authorList>
    </citation>
    <scope>NUCLEOTIDE SEQUENCE</scope>
    <source>
        <strain evidence="6">C16B3</strain>
    </source>
</reference>
<organism evidence="6 7">
    <name type="scientific">Solimonas marina</name>
    <dbReference type="NCBI Taxonomy" id="2714601"/>
    <lineage>
        <taxon>Bacteria</taxon>
        <taxon>Pseudomonadati</taxon>
        <taxon>Pseudomonadota</taxon>
        <taxon>Gammaproteobacteria</taxon>
        <taxon>Nevskiales</taxon>
        <taxon>Nevskiaceae</taxon>
        <taxon>Solimonas</taxon>
    </lineage>
</organism>
<feature type="domain" description="Amidohydrolase-related" evidence="5">
    <location>
        <begin position="61"/>
        <end position="407"/>
    </location>
</feature>
<evidence type="ECO:0000256" key="1">
    <source>
        <dbReference type="ARBA" id="ARBA00006745"/>
    </source>
</evidence>
<dbReference type="SUPFAM" id="SSF51338">
    <property type="entry name" value="Composite domain of metallo-dependent hydrolases"/>
    <property type="match status" value="1"/>
</dbReference>
<dbReference type="PANTHER" id="PTHR43794">
    <property type="entry name" value="AMINOHYDROLASE SSNA-RELATED"/>
    <property type="match status" value="1"/>
</dbReference>
<dbReference type="InterPro" id="IPR006680">
    <property type="entry name" value="Amidohydro-rel"/>
</dbReference>
<comment type="caution">
    <text evidence="6">The sequence shown here is derived from an EMBL/GenBank/DDBJ whole genome shotgun (WGS) entry which is preliminary data.</text>
</comment>
<keyword evidence="2" id="KW-0479">Metal-binding</keyword>
<dbReference type="Gene3D" id="3.20.20.140">
    <property type="entry name" value="Metal-dependent hydrolases"/>
    <property type="match status" value="1"/>
</dbReference>
<dbReference type="NCBIfam" id="NF006549">
    <property type="entry name" value="PRK09045.1"/>
    <property type="match status" value="1"/>
</dbReference>
<dbReference type="AlphaFoldDB" id="A0A969WA34"/>
<keyword evidence="4" id="KW-0862">Zinc</keyword>